<dbReference type="InParanoid" id="A0A0V0QRY0"/>
<dbReference type="InterPro" id="IPR013083">
    <property type="entry name" value="Znf_RING/FYVE/PHD"/>
</dbReference>
<dbReference type="GO" id="GO:0005737">
    <property type="term" value="C:cytoplasm"/>
    <property type="evidence" value="ECO:0007669"/>
    <property type="project" value="TreeGrafter"/>
</dbReference>
<dbReference type="AlphaFoldDB" id="A0A0V0QRY0"/>
<dbReference type="GO" id="GO:0000209">
    <property type="term" value="P:protein polyubiquitination"/>
    <property type="evidence" value="ECO:0007669"/>
    <property type="project" value="TreeGrafter"/>
</dbReference>
<keyword evidence="5" id="KW-0833">Ubl conjugation pathway</keyword>
<dbReference type="GO" id="GO:0006515">
    <property type="term" value="P:protein quality control for misfolded or incompletely synthesized proteins"/>
    <property type="evidence" value="ECO:0007669"/>
    <property type="project" value="TreeGrafter"/>
</dbReference>
<dbReference type="InterPro" id="IPR003613">
    <property type="entry name" value="Ubox_domain"/>
</dbReference>
<dbReference type="GO" id="GO:0043161">
    <property type="term" value="P:proteasome-mediated ubiquitin-dependent protein catabolic process"/>
    <property type="evidence" value="ECO:0007669"/>
    <property type="project" value="TreeGrafter"/>
</dbReference>
<dbReference type="PANTHER" id="PTHR46803">
    <property type="entry name" value="E3 UBIQUITIN-PROTEIN LIGASE CHIP"/>
    <property type="match status" value="1"/>
</dbReference>
<dbReference type="GO" id="GO:0045862">
    <property type="term" value="P:positive regulation of proteolysis"/>
    <property type="evidence" value="ECO:0007669"/>
    <property type="project" value="TreeGrafter"/>
</dbReference>
<evidence type="ECO:0000259" key="6">
    <source>
        <dbReference type="SMART" id="SM00504"/>
    </source>
</evidence>
<sequence>MEELLQDNCLEEKDNLLEQIQSHLKNKITKVHTDIPQHFVCPITYDILDYGVTAESGFTYKDEKILREHFVKNGNRDPMTRDALNANIIIQNQAIQQAVADYKDKNPQYYEADNFGDDDELL</sequence>
<evidence type="ECO:0000256" key="1">
    <source>
        <dbReference type="ARBA" id="ARBA00000900"/>
    </source>
</evidence>
<dbReference type="SMART" id="SM00504">
    <property type="entry name" value="Ubox"/>
    <property type="match status" value="1"/>
</dbReference>
<dbReference type="GO" id="GO:0071218">
    <property type="term" value="P:cellular response to misfolded protein"/>
    <property type="evidence" value="ECO:0007669"/>
    <property type="project" value="TreeGrafter"/>
</dbReference>
<evidence type="ECO:0000256" key="5">
    <source>
        <dbReference type="ARBA" id="ARBA00022786"/>
    </source>
</evidence>
<dbReference type="GO" id="GO:0061630">
    <property type="term" value="F:ubiquitin protein ligase activity"/>
    <property type="evidence" value="ECO:0007669"/>
    <property type="project" value="UniProtKB-EC"/>
</dbReference>
<evidence type="ECO:0000313" key="7">
    <source>
        <dbReference type="EMBL" id="KRX04760.1"/>
    </source>
</evidence>
<evidence type="ECO:0000256" key="3">
    <source>
        <dbReference type="ARBA" id="ARBA00022679"/>
    </source>
</evidence>
<comment type="catalytic activity">
    <reaction evidence="1">
        <text>S-ubiquitinyl-[E2 ubiquitin-conjugating enzyme]-L-cysteine + [acceptor protein]-L-lysine = [E2 ubiquitin-conjugating enzyme]-L-cysteine + N(6)-ubiquitinyl-[acceptor protein]-L-lysine.</text>
        <dbReference type="EC" id="2.3.2.27"/>
    </reaction>
</comment>
<reference evidence="7 8" key="1">
    <citation type="journal article" date="2015" name="Sci. Rep.">
        <title>Genome of the facultative scuticociliatosis pathogen Pseudocohnilembus persalinus provides insight into its virulence through horizontal gene transfer.</title>
        <authorList>
            <person name="Xiong J."/>
            <person name="Wang G."/>
            <person name="Cheng J."/>
            <person name="Tian M."/>
            <person name="Pan X."/>
            <person name="Warren A."/>
            <person name="Jiang C."/>
            <person name="Yuan D."/>
            <person name="Miao W."/>
        </authorList>
    </citation>
    <scope>NUCLEOTIDE SEQUENCE [LARGE SCALE GENOMIC DNA]</scope>
    <source>
        <strain evidence="7">36N120E</strain>
    </source>
</reference>
<comment type="caution">
    <text evidence="7">The sequence shown here is derived from an EMBL/GenBank/DDBJ whole genome shotgun (WGS) entry which is preliminary data.</text>
</comment>
<dbReference type="SUPFAM" id="SSF57850">
    <property type="entry name" value="RING/U-box"/>
    <property type="match status" value="1"/>
</dbReference>
<dbReference type="Proteomes" id="UP000054937">
    <property type="component" value="Unassembled WGS sequence"/>
</dbReference>
<gene>
    <name evidence="7" type="ORF">PPERSA_11816</name>
</gene>
<organism evidence="7 8">
    <name type="scientific">Pseudocohnilembus persalinus</name>
    <name type="common">Ciliate</name>
    <dbReference type="NCBI Taxonomy" id="266149"/>
    <lineage>
        <taxon>Eukaryota</taxon>
        <taxon>Sar</taxon>
        <taxon>Alveolata</taxon>
        <taxon>Ciliophora</taxon>
        <taxon>Intramacronucleata</taxon>
        <taxon>Oligohymenophorea</taxon>
        <taxon>Scuticociliatia</taxon>
        <taxon>Philasterida</taxon>
        <taxon>Pseudocohnilembidae</taxon>
        <taxon>Pseudocohnilembus</taxon>
    </lineage>
</organism>
<dbReference type="Pfam" id="PF04564">
    <property type="entry name" value="U-box"/>
    <property type="match status" value="1"/>
</dbReference>
<dbReference type="Gene3D" id="3.30.40.10">
    <property type="entry name" value="Zinc/RING finger domain, C3HC4 (zinc finger)"/>
    <property type="match status" value="1"/>
</dbReference>
<protein>
    <recommendedName>
        <fullName evidence="2">RING-type E3 ubiquitin transferase</fullName>
        <ecNumber evidence="2">2.3.2.27</ecNumber>
    </recommendedName>
</protein>
<dbReference type="GO" id="GO:0051087">
    <property type="term" value="F:protein-folding chaperone binding"/>
    <property type="evidence" value="ECO:0007669"/>
    <property type="project" value="TreeGrafter"/>
</dbReference>
<evidence type="ECO:0000256" key="2">
    <source>
        <dbReference type="ARBA" id="ARBA00012483"/>
    </source>
</evidence>
<evidence type="ECO:0000313" key="8">
    <source>
        <dbReference type="Proteomes" id="UP000054937"/>
    </source>
</evidence>
<keyword evidence="4" id="KW-0677">Repeat</keyword>
<keyword evidence="3" id="KW-0808">Transferase</keyword>
<dbReference type="PANTHER" id="PTHR46803:SF2">
    <property type="entry name" value="E3 UBIQUITIN-PROTEIN LIGASE CHIP"/>
    <property type="match status" value="1"/>
</dbReference>
<evidence type="ECO:0000256" key="4">
    <source>
        <dbReference type="ARBA" id="ARBA00022737"/>
    </source>
</evidence>
<dbReference type="EC" id="2.3.2.27" evidence="2"/>
<accession>A0A0V0QRY0</accession>
<proteinExistence type="predicted"/>
<keyword evidence="8" id="KW-1185">Reference proteome</keyword>
<dbReference type="OrthoDB" id="273087at2759"/>
<name>A0A0V0QRY0_PSEPJ</name>
<dbReference type="EMBL" id="LDAU01000111">
    <property type="protein sequence ID" value="KRX04760.1"/>
    <property type="molecule type" value="Genomic_DNA"/>
</dbReference>
<feature type="domain" description="U-box" evidence="6">
    <location>
        <begin position="38"/>
        <end position="102"/>
    </location>
</feature>